<comment type="subunit">
    <text evidence="8">Homodimer.</text>
</comment>
<comment type="similarity">
    <text evidence="7">Belongs to the purine/pyrimidine phosphoribosyltransferase family.</text>
</comment>
<dbReference type="GO" id="GO:0005829">
    <property type="term" value="C:cytosol"/>
    <property type="evidence" value="ECO:0007669"/>
    <property type="project" value="TreeGrafter"/>
</dbReference>
<keyword evidence="13" id="KW-0328">Glycosyltransferase</keyword>
<keyword evidence="15" id="KW-0660">Purine salvage</keyword>
<dbReference type="NCBIfam" id="NF002636">
    <property type="entry name" value="PRK02304.1-5"/>
    <property type="match status" value="1"/>
</dbReference>
<dbReference type="InterPro" id="IPR000705">
    <property type="entry name" value="Galactokinase"/>
</dbReference>
<dbReference type="Pfam" id="PF08544">
    <property type="entry name" value="GHMP_kinases_C"/>
    <property type="match status" value="1"/>
</dbReference>
<dbReference type="EC" id="2.4.2.7" evidence="9"/>
<dbReference type="EC" id="2.7.1.6" evidence="10"/>
<dbReference type="PRINTS" id="PR00959">
    <property type="entry name" value="MEVGALKINASE"/>
</dbReference>
<evidence type="ECO:0000256" key="11">
    <source>
        <dbReference type="ARBA" id="ARBA00019487"/>
    </source>
</evidence>
<dbReference type="NCBIfam" id="TIGR01090">
    <property type="entry name" value="apt"/>
    <property type="match status" value="1"/>
</dbReference>
<dbReference type="InterPro" id="IPR000836">
    <property type="entry name" value="PRTase_dom"/>
</dbReference>
<feature type="domain" description="GHMP kinase N-terminal" evidence="24">
    <location>
        <begin position="125"/>
        <end position="217"/>
    </location>
</feature>
<feature type="domain" description="Galactokinase N-terminal" evidence="26">
    <location>
        <begin position="34"/>
        <end position="81"/>
    </location>
</feature>
<feature type="domain" description="Phosphoribosyltransferase" evidence="23">
    <location>
        <begin position="551"/>
        <end position="670"/>
    </location>
</feature>
<evidence type="ECO:0000256" key="7">
    <source>
        <dbReference type="ARBA" id="ARBA00008391"/>
    </source>
</evidence>
<comment type="subcellular location">
    <subcellularLocation>
        <location evidence="3">Cytoplasm</location>
    </subcellularLocation>
</comment>
<dbReference type="GO" id="GO:0006166">
    <property type="term" value="P:purine ribonucleoside salvage"/>
    <property type="evidence" value="ECO:0007669"/>
    <property type="project" value="UniProtKB-KW"/>
</dbReference>
<dbReference type="GO" id="GO:0004335">
    <property type="term" value="F:galactokinase activity"/>
    <property type="evidence" value="ECO:0007669"/>
    <property type="project" value="UniProtKB-EC"/>
</dbReference>
<evidence type="ECO:0000259" key="24">
    <source>
        <dbReference type="Pfam" id="PF00288"/>
    </source>
</evidence>
<evidence type="ECO:0000256" key="9">
    <source>
        <dbReference type="ARBA" id="ARBA00011893"/>
    </source>
</evidence>
<dbReference type="EMBL" id="JAIFTL010000157">
    <property type="protein sequence ID" value="KAG9322260.1"/>
    <property type="molecule type" value="Genomic_DNA"/>
</dbReference>
<evidence type="ECO:0000259" key="25">
    <source>
        <dbReference type="Pfam" id="PF08544"/>
    </source>
</evidence>
<dbReference type="CDD" id="cd06223">
    <property type="entry name" value="PRTases_typeI"/>
    <property type="match status" value="1"/>
</dbReference>
<dbReference type="InterPro" id="IPR005764">
    <property type="entry name" value="Ade_phspho_trans"/>
</dbReference>
<accession>A0A9P8A3P1</accession>
<comment type="function">
    <text evidence="2">Catalyzes a salvage reaction resulting in the formation of AMP, that is energically less costly than de novo synthesis.</text>
</comment>
<proteinExistence type="inferred from homology"/>
<dbReference type="SUPFAM" id="SSF54211">
    <property type="entry name" value="Ribosomal protein S5 domain 2-like"/>
    <property type="match status" value="1"/>
</dbReference>
<evidence type="ECO:0000256" key="2">
    <source>
        <dbReference type="ARBA" id="ARBA00003968"/>
    </source>
</evidence>
<evidence type="ECO:0000256" key="8">
    <source>
        <dbReference type="ARBA" id="ARBA00011738"/>
    </source>
</evidence>
<evidence type="ECO:0000256" key="14">
    <source>
        <dbReference type="ARBA" id="ARBA00022679"/>
    </source>
</evidence>
<evidence type="ECO:0000256" key="13">
    <source>
        <dbReference type="ARBA" id="ARBA00022676"/>
    </source>
</evidence>
<evidence type="ECO:0000256" key="10">
    <source>
        <dbReference type="ARBA" id="ARBA00012315"/>
    </source>
</evidence>
<evidence type="ECO:0000256" key="4">
    <source>
        <dbReference type="ARBA" id="ARBA00004659"/>
    </source>
</evidence>
<organism evidence="27 28">
    <name type="scientific">Mortierella alpina</name>
    <name type="common">Oleaginous fungus</name>
    <name type="synonym">Mortierella renispora</name>
    <dbReference type="NCBI Taxonomy" id="64518"/>
    <lineage>
        <taxon>Eukaryota</taxon>
        <taxon>Fungi</taxon>
        <taxon>Fungi incertae sedis</taxon>
        <taxon>Mucoromycota</taxon>
        <taxon>Mortierellomycotina</taxon>
        <taxon>Mortierellomycetes</taxon>
        <taxon>Mortierellales</taxon>
        <taxon>Mortierellaceae</taxon>
        <taxon>Mortierella</taxon>
    </lineage>
</organism>
<dbReference type="InterPro" id="IPR014721">
    <property type="entry name" value="Ribsml_uS5_D2-typ_fold_subgr"/>
</dbReference>
<dbReference type="HAMAP" id="MF_00004">
    <property type="entry name" value="Aden_phosphoribosyltr"/>
    <property type="match status" value="1"/>
</dbReference>
<keyword evidence="20" id="KW-0119">Carbohydrate metabolism</keyword>
<dbReference type="GO" id="GO:0006168">
    <property type="term" value="P:adenine salvage"/>
    <property type="evidence" value="ECO:0007669"/>
    <property type="project" value="InterPro"/>
</dbReference>
<dbReference type="Pfam" id="PF00288">
    <property type="entry name" value="GHMP_kinases_N"/>
    <property type="match status" value="1"/>
</dbReference>
<dbReference type="PROSITE" id="PS00627">
    <property type="entry name" value="GHMP_KINASES_ATP"/>
    <property type="match status" value="1"/>
</dbReference>
<evidence type="ECO:0000256" key="19">
    <source>
        <dbReference type="ARBA" id="ARBA00023144"/>
    </source>
</evidence>
<gene>
    <name evidence="27" type="ORF">KVV02_003176</name>
</gene>
<name>A0A9P8A3P1_MORAP</name>
<evidence type="ECO:0000256" key="20">
    <source>
        <dbReference type="ARBA" id="ARBA00023277"/>
    </source>
</evidence>
<dbReference type="GO" id="GO:0006012">
    <property type="term" value="P:galactose metabolic process"/>
    <property type="evidence" value="ECO:0007669"/>
    <property type="project" value="UniProtKB-KW"/>
</dbReference>
<evidence type="ECO:0000259" key="23">
    <source>
        <dbReference type="Pfam" id="PF00156"/>
    </source>
</evidence>
<comment type="similarity">
    <text evidence="6">Belongs to the GHMP kinase family. GalK subfamily.</text>
</comment>
<reference evidence="27" key="1">
    <citation type="submission" date="2021-07" db="EMBL/GenBank/DDBJ databases">
        <title>Draft genome of Mortierella alpina, strain LL118, isolated from an aspen leaf litter sample.</title>
        <authorList>
            <person name="Yang S."/>
            <person name="Vinatzer B.A."/>
        </authorList>
    </citation>
    <scope>NUCLEOTIDE SEQUENCE</scope>
    <source>
        <strain evidence="27">LL118</strain>
    </source>
</reference>
<dbReference type="InterPro" id="IPR020568">
    <property type="entry name" value="Ribosomal_Su5_D2-typ_SF"/>
</dbReference>
<dbReference type="Pfam" id="PF10509">
    <property type="entry name" value="GalKase_gal_bdg"/>
    <property type="match status" value="1"/>
</dbReference>
<keyword evidence="16" id="KW-0547">Nucleotide-binding</keyword>
<dbReference type="InterPro" id="IPR013750">
    <property type="entry name" value="GHMP_kinase_C_dom"/>
</dbReference>
<keyword evidence="14" id="KW-0808">Transferase</keyword>
<evidence type="ECO:0000256" key="15">
    <source>
        <dbReference type="ARBA" id="ARBA00022726"/>
    </source>
</evidence>
<dbReference type="Gene3D" id="3.30.70.3170">
    <property type="match status" value="1"/>
</dbReference>
<dbReference type="InterPro" id="IPR019539">
    <property type="entry name" value="GalKase_N"/>
</dbReference>
<feature type="domain" description="GHMP kinase C-terminal" evidence="25">
    <location>
        <begin position="412"/>
        <end position="484"/>
    </location>
</feature>
<dbReference type="Gene3D" id="3.40.50.2020">
    <property type="match status" value="1"/>
</dbReference>
<dbReference type="Gene3D" id="1.20.1440.340">
    <property type="match status" value="1"/>
</dbReference>
<keyword evidence="18" id="KW-0067">ATP-binding</keyword>
<evidence type="ECO:0000256" key="3">
    <source>
        <dbReference type="ARBA" id="ARBA00004496"/>
    </source>
</evidence>
<dbReference type="PRINTS" id="PR00473">
    <property type="entry name" value="GALCTOKINASE"/>
</dbReference>
<dbReference type="PANTHER" id="PTHR10457">
    <property type="entry name" value="MEVALONATE KINASE/GALACTOKINASE"/>
    <property type="match status" value="1"/>
</dbReference>
<dbReference type="FunFam" id="3.40.50.2020:FF:000004">
    <property type="entry name" value="Adenine phosphoribosyltransferase"/>
    <property type="match status" value="1"/>
</dbReference>
<dbReference type="Pfam" id="PF00156">
    <property type="entry name" value="Pribosyltran"/>
    <property type="match status" value="1"/>
</dbReference>
<dbReference type="GO" id="GO:0005524">
    <property type="term" value="F:ATP binding"/>
    <property type="evidence" value="ECO:0007669"/>
    <property type="project" value="UniProtKB-KW"/>
</dbReference>
<evidence type="ECO:0000256" key="1">
    <source>
        <dbReference type="ARBA" id="ARBA00000868"/>
    </source>
</evidence>
<dbReference type="SUPFAM" id="SSF53271">
    <property type="entry name" value="PRTase-like"/>
    <property type="match status" value="1"/>
</dbReference>
<comment type="pathway">
    <text evidence="4">Purine metabolism; AMP biosynthesis via salvage pathway; AMP from adenine: step 1/1.</text>
</comment>
<evidence type="ECO:0000256" key="17">
    <source>
        <dbReference type="ARBA" id="ARBA00022777"/>
    </source>
</evidence>
<keyword evidence="17" id="KW-0418">Kinase</keyword>
<comment type="pathway">
    <text evidence="5">Carbohydrate metabolism; galactose metabolism.</text>
</comment>
<dbReference type="GO" id="GO:0003999">
    <property type="term" value="F:adenine phosphoribosyltransferase activity"/>
    <property type="evidence" value="ECO:0007669"/>
    <property type="project" value="UniProtKB-EC"/>
</dbReference>
<dbReference type="Gene3D" id="3.30.230.10">
    <property type="match status" value="1"/>
</dbReference>
<evidence type="ECO:0000256" key="21">
    <source>
        <dbReference type="ARBA" id="ARBA00029590"/>
    </source>
</evidence>
<evidence type="ECO:0000259" key="26">
    <source>
        <dbReference type="Pfam" id="PF10509"/>
    </source>
</evidence>
<keyword evidence="12" id="KW-0963">Cytoplasm</keyword>
<dbReference type="NCBIfam" id="TIGR00131">
    <property type="entry name" value="gal_kin"/>
    <property type="match status" value="1"/>
</dbReference>
<evidence type="ECO:0000256" key="12">
    <source>
        <dbReference type="ARBA" id="ARBA00022490"/>
    </source>
</evidence>
<dbReference type="InterPro" id="IPR029057">
    <property type="entry name" value="PRTase-like"/>
</dbReference>
<dbReference type="InterPro" id="IPR036554">
    <property type="entry name" value="GHMP_kinase_C_sf"/>
</dbReference>
<dbReference type="PROSITE" id="PS00106">
    <property type="entry name" value="GALACTOKINASE"/>
    <property type="match status" value="1"/>
</dbReference>
<dbReference type="SUPFAM" id="SSF55060">
    <property type="entry name" value="GHMP Kinase, C-terminal domain"/>
    <property type="match status" value="1"/>
</dbReference>
<sequence length="691" mass="75497">MTSTTIPVIDDISILYSEPKIASARARWSNLSIQFEKLYGRLPDFIARSPGRVNLIGEHIDYAGFGVLPMAIEDDCLIAVATDHSSSTVKLSNLNAKYPPLEFTPKTAQEGYVSINPEAHIWSNYFSAGYRGLLEELKVEAPKGMLCLMSGTVPTGAGLSSSSAFVCCAVNATTKAQESFLTGRMPSAHELAVISIRSERYVGTMGGGMDQACSILSKPKSALFIEFHPVLKVTPVFFPTTLPPIAFVIADTLVTSDKAVTAPVRYNLRVVETRGAARILALSLGIDIPASGKLHLKQVLDAHFEKIGYQAGNKTEAEADIEKLTEMDRIVEQIFGTDEIKSGVSYAKMCELSGLNEDEFRKLYIQQPIRGDQFHLYRRAKHVYSEEKRVVQFRDTCEKAMTNKGLQAETLFSQLGGLMNASQDSCHSLFDCSCDELEELTALARRAGAYGSRLTGAGWGGATVSLVAEDRVPEFIACLKKEFYAKHHPDLTGDALDHAVFASAPSSGAATFVGRFMDLQRINALIREIPDFPKQGIIFKDIFPLFQDPIAVEMVITHIVNHINTTIDKKVDVVVGLDARGFLFGPIIAMRLGAAFAPVRKAGKLPGATIQVGYEKEYGTDYFEMQSDSIKAGQNVVVIDDLIATGGSARGAQQLIEQMKGNVLEFIFLIELEFLKGKDVLSAPIYSMIKA</sequence>
<dbReference type="InterPro" id="IPR006203">
    <property type="entry name" value="GHMP_knse_ATP-bd_CS"/>
</dbReference>
<dbReference type="Proteomes" id="UP000717515">
    <property type="component" value="Unassembled WGS sequence"/>
</dbReference>
<dbReference type="InterPro" id="IPR019741">
    <property type="entry name" value="Galactokinase_CS"/>
</dbReference>
<evidence type="ECO:0000256" key="6">
    <source>
        <dbReference type="ARBA" id="ARBA00006566"/>
    </source>
</evidence>
<dbReference type="FunFam" id="1.20.1440.340:FF:000003">
    <property type="entry name" value="GAL1p Galactokinase"/>
    <property type="match status" value="1"/>
</dbReference>
<dbReference type="AlphaFoldDB" id="A0A9P8A3P1"/>
<dbReference type="InterPro" id="IPR006204">
    <property type="entry name" value="GHMP_kinase_N_dom"/>
</dbReference>
<evidence type="ECO:0000256" key="16">
    <source>
        <dbReference type="ARBA" id="ARBA00022741"/>
    </source>
</evidence>
<comment type="catalytic activity">
    <reaction evidence="22">
        <text>alpha-D-galactose + ATP = alpha-D-galactose 1-phosphate + ADP + H(+)</text>
        <dbReference type="Rhea" id="RHEA:13553"/>
        <dbReference type="ChEBI" id="CHEBI:15378"/>
        <dbReference type="ChEBI" id="CHEBI:28061"/>
        <dbReference type="ChEBI" id="CHEBI:30616"/>
        <dbReference type="ChEBI" id="CHEBI:58336"/>
        <dbReference type="ChEBI" id="CHEBI:456216"/>
        <dbReference type="EC" id="2.7.1.6"/>
    </reaction>
    <physiologicalReaction direction="left-to-right" evidence="22">
        <dbReference type="Rhea" id="RHEA:13554"/>
    </physiologicalReaction>
</comment>
<evidence type="ECO:0000313" key="28">
    <source>
        <dbReference type="Proteomes" id="UP000717515"/>
    </source>
</evidence>
<dbReference type="NCBIfam" id="NF002634">
    <property type="entry name" value="PRK02304.1-3"/>
    <property type="match status" value="1"/>
</dbReference>
<evidence type="ECO:0000256" key="18">
    <source>
        <dbReference type="ARBA" id="ARBA00022840"/>
    </source>
</evidence>
<evidence type="ECO:0000256" key="5">
    <source>
        <dbReference type="ARBA" id="ARBA00004947"/>
    </source>
</evidence>
<evidence type="ECO:0000256" key="22">
    <source>
        <dbReference type="ARBA" id="ARBA00049538"/>
    </source>
</evidence>
<comment type="catalytic activity">
    <reaction evidence="1">
        <text>AMP + diphosphate = 5-phospho-alpha-D-ribose 1-diphosphate + adenine</text>
        <dbReference type="Rhea" id="RHEA:16609"/>
        <dbReference type="ChEBI" id="CHEBI:16708"/>
        <dbReference type="ChEBI" id="CHEBI:33019"/>
        <dbReference type="ChEBI" id="CHEBI:58017"/>
        <dbReference type="ChEBI" id="CHEBI:456215"/>
        <dbReference type="EC" id="2.4.2.7"/>
    </reaction>
</comment>
<dbReference type="PANTHER" id="PTHR10457:SF7">
    <property type="entry name" value="GALACTOKINASE-RELATED"/>
    <property type="match status" value="1"/>
</dbReference>
<protein>
    <recommendedName>
        <fullName evidence="11">Galactokinase</fullName>
        <ecNumber evidence="9">2.4.2.7</ecNumber>
        <ecNumber evidence="10">2.7.1.6</ecNumber>
    </recommendedName>
    <alternativeName>
        <fullName evidence="21">Galactose kinase</fullName>
    </alternativeName>
</protein>
<comment type="caution">
    <text evidence="27">The sequence shown here is derived from an EMBL/GenBank/DDBJ whole genome shotgun (WGS) entry which is preliminary data.</text>
</comment>
<evidence type="ECO:0000313" key="27">
    <source>
        <dbReference type="EMBL" id="KAG9322260.1"/>
    </source>
</evidence>
<keyword evidence="19" id="KW-0299">Galactose metabolism</keyword>